<gene>
    <name evidence="6" type="ORF">GCM10009789_15730</name>
</gene>
<dbReference type="InterPro" id="IPR020476">
    <property type="entry name" value="Nudix_hydrolase"/>
</dbReference>
<evidence type="ECO:0000256" key="1">
    <source>
        <dbReference type="ARBA" id="ARBA00001946"/>
    </source>
</evidence>
<organism evidence="6 7">
    <name type="scientific">Kribbella sancticallisti</name>
    <dbReference type="NCBI Taxonomy" id="460087"/>
    <lineage>
        <taxon>Bacteria</taxon>
        <taxon>Bacillati</taxon>
        <taxon>Actinomycetota</taxon>
        <taxon>Actinomycetes</taxon>
        <taxon>Propionibacteriales</taxon>
        <taxon>Kribbellaceae</taxon>
        <taxon>Kribbella</taxon>
    </lineage>
</organism>
<protein>
    <recommendedName>
        <fullName evidence="5">Nudix hydrolase domain-containing protein</fullName>
    </recommendedName>
</protein>
<comment type="caution">
    <text evidence="6">The sequence shown here is derived from an EMBL/GenBank/DDBJ whole genome shotgun (WGS) entry which is preliminary data.</text>
</comment>
<dbReference type="RefSeq" id="WP_344211370.1">
    <property type="nucleotide sequence ID" value="NZ_BAAAOS010000017.1"/>
</dbReference>
<comment type="similarity">
    <text evidence="2 4">Belongs to the Nudix hydrolase family.</text>
</comment>
<feature type="domain" description="Nudix hydrolase" evidence="5">
    <location>
        <begin position="7"/>
        <end position="143"/>
    </location>
</feature>
<dbReference type="Gene3D" id="3.90.79.10">
    <property type="entry name" value="Nucleoside Triphosphate Pyrophosphohydrolase"/>
    <property type="match status" value="1"/>
</dbReference>
<comment type="cofactor">
    <cofactor evidence="1">
        <name>Mg(2+)</name>
        <dbReference type="ChEBI" id="CHEBI:18420"/>
    </cofactor>
</comment>
<dbReference type="InterPro" id="IPR015797">
    <property type="entry name" value="NUDIX_hydrolase-like_dom_sf"/>
</dbReference>
<name>A0ABN2CUA3_9ACTN</name>
<dbReference type="PANTHER" id="PTHR43046:SF14">
    <property type="entry name" value="MUTT_NUDIX FAMILY PROTEIN"/>
    <property type="match status" value="1"/>
</dbReference>
<dbReference type="Pfam" id="PF00293">
    <property type="entry name" value="NUDIX"/>
    <property type="match status" value="1"/>
</dbReference>
<accession>A0ABN2CUA3</accession>
<proteinExistence type="inferred from homology"/>
<dbReference type="InterPro" id="IPR000086">
    <property type="entry name" value="NUDIX_hydrolase_dom"/>
</dbReference>
<dbReference type="PROSITE" id="PS51462">
    <property type="entry name" value="NUDIX"/>
    <property type="match status" value="1"/>
</dbReference>
<keyword evidence="3 4" id="KW-0378">Hydrolase</keyword>
<evidence type="ECO:0000313" key="6">
    <source>
        <dbReference type="EMBL" id="GAA1563486.1"/>
    </source>
</evidence>
<reference evidence="6 7" key="1">
    <citation type="journal article" date="2019" name="Int. J. Syst. Evol. Microbiol.">
        <title>The Global Catalogue of Microorganisms (GCM) 10K type strain sequencing project: providing services to taxonomists for standard genome sequencing and annotation.</title>
        <authorList>
            <consortium name="The Broad Institute Genomics Platform"/>
            <consortium name="The Broad Institute Genome Sequencing Center for Infectious Disease"/>
            <person name="Wu L."/>
            <person name="Ma J."/>
        </authorList>
    </citation>
    <scope>NUCLEOTIDE SEQUENCE [LARGE SCALE GENOMIC DNA]</scope>
    <source>
        <strain evidence="6 7">JCM 14969</strain>
    </source>
</reference>
<dbReference type="Proteomes" id="UP001500393">
    <property type="component" value="Unassembled WGS sequence"/>
</dbReference>
<evidence type="ECO:0000259" key="5">
    <source>
        <dbReference type="PROSITE" id="PS51462"/>
    </source>
</evidence>
<evidence type="ECO:0000256" key="4">
    <source>
        <dbReference type="RuleBase" id="RU003476"/>
    </source>
</evidence>
<dbReference type="PANTHER" id="PTHR43046">
    <property type="entry name" value="GDP-MANNOSE MANNOSYL HYDROLASE"/>
    <property type="match status" value="1"/>
</dbReference>
<dbReference type="InterPro" id="IPR020084">
    <property type="entry name" value="NUDIX_hydrolase_CS"/>
</dbReference>
<evidence type="ECO:0000313" key="7">
    <source>
        <dbReference type="Proteomes" id="UP001500393"/>
    </source>
</evidence>
<dbReference type="SUPFAM" id="SSF55811">
    <property type="entry name" value="Nudix"/>
    <property type="match status" value="1"/>
</dbReference>
<dbReference type="PROSITE" id="PS00893">
    <property type="entry name" value="NUDIX_BOX"/>
    <property type="match status" value="1"/>
</dbReference>
<dbReference type="PRINTS" id="PR00502">
    <property type="entry name" value="NUDIXFAMILY"/>
</dbReference>
<keyword evidence="7" id="KW-1185">Reference proteome</keyword>
<evidence type="ECO:0000256" key="2">
    <source>
        <dbReference type="ARBA" id="ARBA00005582"/>
    </source>
</evidence>
<evidence type="ECO:0000256" key="3">
    <source>
        <dbReference type="ARBA" id="ARBA00022801"/>
    </source>
</evidence>
<sequence>MEFTEYDTRLAAYALIVVDDRILLTWFVGGEHSPACWSMPGGGVEYEESLQQAVVREVLEETGYTVEVGRPLATDHFTKPTSRRGSRPYKSVRVIFAAEVTGGSLGTIEVGGTTAFARWAPLVEAWSLAPRADIVDVALASILPENKNKQA</sequence>
<dbReference type="EMBL" id="BAAAOS010000017">
    <property type="protein sequence ID" value="GAA1563486.1"/>
    <property type="molecule type" value="Genomic_DNA"/>
</dbReference>